<dbReference type="EMBL" id="HBUF01249899">
    <property type="protein sequence ID" value="CAG6679727.1"/>
    <property type="molecule type" value="Transcribed_RNA"/>
</dbReference>
<protein>
    <submittedName>
        <fullName evidence="1">Uncharacterized protein</fullName>
    </submittedName>
</protein>
<proteinExistence type="predicted"/>
<organism evidence="1">
    <name type="scientific">Cacopsylla melanoneura</name>
    <dbReference type="NCBI Taxonomy" id="428564"/>
    <lineage>
        <taxon>Eukaryota</taxon>
        <taxon>Metazoa</taxon>
        <taxon>Ecdysozoa</taxon>
        <taxon>Arthropoda</taxon>
        <taxon>Hexapoda</taxon>
        <taxon>Insecta</taxon>
        <taxon>Pterygota</taxon>
        <taxon>Neoptera</taxon>
        <taxon>Paraneoptera</taxon>
        <taxon>Hemiptera</taxon>
        <taxon>Sternorrhyncha</taxon>
        <taxon>Psylloidea</taxon>
        <taxon>Psyllidae</taxon>
        <taxon>Psyllinae</taxon>
        <taxon>Cacopsylla</taxon>
    </lineage>
</organism>
<evidence type="ECO:0000313" key="1">
    <source>
        <dbReference type="EMBL" id="CAG6679727.1"/>
    </source>
</evidence>
<sequence length="101" mass="11312">MDLTRPTVQVENTRLKNPTPCLAKKRTATFPITLTRQTAPTTTCVRENVNITCHVQATLCSTPKRTFAIGQKTSKPVCTTHRRRPLLNRVRRKGVHMTAGS</sequence>
<dbReference type="AlphaFoldDB" id="A0A8D8X0Z8"/>
<name>A0A8D8X0Z8_9HEMI</name>
<reference evidence="1" key="1">
    <citation type="submission" date="2021-05" db="EMBL/GenBank/DDBJ databases">
        <authorList>
            <person name="Alioto T."/>
            <person name="Alioto T."/>
            <person name="Gomez Garrido J."/>
        </authorList>
    </citation>
    <scope>NUCLEOTIDE SEQUENCE</scope>
</reference>
<accession>A0A8D8X0Z8</accession>